<proteinExistence type="predicted"/>
<feature type="region of interest" description="Disordered" evidence="1">
    <location>
        <begin position="1"/>
        <end position="73"/>
    </location>
</feature>
<protein>
    <submittedName>
        <fullName evidence="2">Uncharacterized protein</fullName>
    </submittedName>
</protein>
<evidence type="ECO:0000256" key="1">
    <source>
        <dbReference type="SAM" id="MobiDB-lite"/>
    </source>
</evidence>
<feature type="compositionally biased region" description="Basic and acidic residues" evidence="1">
    <location>
        <begin position="15"/>
        <end position="44"/>
    </location>
</feature>
<gene>
    <name evidence="2" type="ORF">METZ01_LOCUS441340</name>
</gene>
<sequence>VKLEEMAKHHYGHAGGDDERRLDHRRATSKNRVVDRGESDRSSFGDRSAPTGRFRKEISNNSGPEVRRDGWSR</sequence>
<reference evidence="2" key="1">
    <citation type="submission" date="2018-05" db="EMBL/GenBank/DDBJ databases">
        <authorList>
            <person name="Lanie J.A."/>
            <person name="Ng W.-L."/>
            <person name="Kazmierczak K.M."/>
            <person name="Andrzejewski T.M."/>
            <person name="Davidsen T.M."/>
            <person name="Wayne K.J."/>
            <person name="Tettelin H."/>
            <person name="Glass J.I."/>
            <person name="Rusch D."/>
            <person name="Podicherti R."/>
            <person name="Tsui H.-C.T."/>
            <person name="Winkler M.E."/>
        </authorList>
    </citation>
    <scope>NUCLEOTIDE SEQUENCE</scope>
</reference>
<dbReference type="EMBL" id="UINC01179678">
    <property type="protein sequence ID" value="SVD88486.1"/>
    <property type="molecule type" value="Genomic_DNA"/>
</dbReference>
<name>A0A382YZ27_9ZZZZ</name>
<accession>A0A382YZ27</accession>
<feature type="non-terminal residue" evidence="2">
    <location>
        <position position="1"/>
    </location>
</feature>
<organism evidence="2">
    <name type="scientific">marine metagenome</name>
    <dbReference type="NCBI Taxonomy" id="408172"/>
    <lineage>
        <taxon>unclassified sequences</taxon>
        <taxon>metagenomes</taxon>
        <taxon>ecological metagenomes</taxon>
    </lineage>
</organism>
<evidence type="ECO:0000313" key="2">
    <source>
        <dbReference type="EMBL" id="SVD88486.1"/>
    </source>
</evidence>
<dbReference type="AlphaFoldDB" id="A0A382YZ27"/>